<dbReference type="OrthoDB" id="2724739at2"/>
<dbReference type="InterPro" id="IPR006597">
    <property type="entry name" value="Sel1-like"/>
</dbReference>
<dbReference type="InterPro" id="IPR050767">
    <property type="entry name" value="Sel1_AlgK"/>
</dbReference>
<dbReference type="Proteomes" id="UP000250003">
    <property type="component" value="Chromosome"/>
</dbReference>
<dbReference type="Pfam" id="PF08238">
    <property type="entry name" value="Sel1"/>
    <property type="match status" value="5"/>
</dbReference>
<dbReference type="PANTHER" id="PTHR11102:SF160">
    <property type="entry name" value="ERAD-ASSOCIATED E3 UBIQUITIN-PROTEIN LIGASE COMPONENT HRD3"/>
    <property type="match status" value="1"/>
</dbReference>
<keyword evidence="2" id="KW-1185">Reference proteome</keyword>
<sequence>MDMKNLNLTVDELKILAENGQRDFIYGVGYYYENGIRTAVDYKEAVHWYEKAAKKEHVEAAMHLALLYAQGKGVEKDDKKAFFYMNQAAKSGNMNAQYNMGRCYEEGIGTKPDISKAFDWYKKAAAQGDFRAMCCMGAHFLSGEVLPYEPAKAFQLFEKAANANIPAAQYNLSVLYRYGEGVEKDIEKADFWRMKAAQNGFRLAIDELEHPEKADADKERE</sequence>
<dbReference type="EMBL" id="CP030280">
    <property type="protein sequence ID" value="AWY98521.1"/>
    <property type="molecule type" value="Genomic_DNA"/>
</dbReference>
<evidence type="ECO:0000313" key="2">
    <source>
        <dbReference type="Proteomes" id="UP000250003"/>
    </source>
</evidence>
<dbReference type="InterPro" id="IPR011990">
    <property type="entry name" value="TPR-like_helical_dom_sf"/>
</dbReference>
<reference evidence="2" key="1">
    <citation type="submission" date="2018-06" db="EMBL/GenBank/DDBJ databases">
        <title>Description of Blautia argi sp. nov., a new anaerobic isolated from dog feces.</title>
        <authorList>
            <person name="Chang Y.-H."/>
            <person name="Paek J."/>
            <person name="Shin Y."/>
        </authorList>
    </citation>
    <scope>NUCLEOTIDE SEQUENCE [LARGE SCALE GENOMIC DNA]</scope>
    <source>
        <strain evidence="2">KCTC 15426</strain>
    </source>
</reference>
<protein>
    <submittedName>
        <fullName evidence="1">Sel1 repeat family protein</fullName>
    </submittedName>
</protein>
<dbReference type="RefSeq" id="WP_111920009.1">
    <property type="nucleotide sequence ID" value="NZ_CP030280.1"/>
</dbReference>
<dbReference type="PANTHER" id="PTHR11102">
    <property type="entry name" value="SEL-1-LIKE PROTEIN"/>
    <property type="match status" value="1"/>
</dbReference>
<dbReference type="Gene3D" id="1.25.40.10">
    <property type="entry name" value="Tetratricopeptide repeat domain"/>
    <property type="match status" value="2"/>
</dbReference>
<organism evidence="1 2">
    <name type="scientific">Blautia argi</name>
    <dbReference type="NCBI Taxonomy" id="1912897"/>
    <lineage>
        <taxon>Bacteria</taxon>
        <taxon>Bacillati</taxon>
        <taxon>Bacillota</taxon>
        <taxon>Clostridia</taxon>
        <taxon>Lachnospirales</taxon>
        <taxon>Lachnospiraceae</taxon>
        <taxon>Blautia</taxon>
    </lineage>
</organism>
<dbReference type="SMART" id="SM00671">
    <property type="entry name" value="SEL1"/>
    <property type="match status" value="5"/>
</dbReference>
<dbReference type="SUPFAM" id="SSF81901">
    <property type="entry name" value="HCP-like"/>
    <property type="match status" value="2"/>
</dbReference>
<gene>
    <name evidence="1" type="ORF">DQQ01_10570</name>
</gene>
<proteinExistence type="predicted"/>
<evidence type="ECO:0000313" key="1">
    <source>
        <dbReference type="EMBL" id="AWY98521.1"/>
    </source>
</evidence>
<dbReference type="KEGG" id="blau:DQQ01_10570"/>
<accession>A0A2Z4UBV7</accession>
<dbReference type="AlphaFoldDB" id="A0A2Z4UBV7"/>
<name>A0A2Z4UBV7_9FIRM</name>